<proteinExistence type="predicted"/>
<evidence type="ECO:0000313" key="3">
    <source>
        <dbReference type="EMBL" id="ODQ63983.1"/>
    </source>
</evidence>
<evidence type="ECO:0000256" key="1">
    <source>
        <dbReference type="SAM" id="MobiDB-lite"/>
    </source>
</evidence>
<dbReference type="EMBL" id="KV454413">
    <property type="protein sequence ID" value="ODQ63983.1"/>
    <property type="molecule type" value="Genomic_DNA"/>
</dbReference>
<sequence>MPEQPKPIQIKLGDSVANRVNQVLTAIGHPEAAASDSAPTAINALSAISLVATGSGCQKLFSIVEIVKRRLSSEKLVYHQYNRLTGQQVEIETPPTEGTEDKATPATEHPALISRRFKTMPKLEIWLSLQPLPDMSQNPTWTYQSSAK</sequence>
<organism evidence="3 4">
    <name type="scientific">Nadsonia fulvescens var. elongata DSM 6958</name>
    <dbReference type="NCBI Taxonomy" id="857566"/>
    <lineage>
        <taxon>Eukaryota</taxon>
        <taxon>Fungi</taxon>
        <taxon>Dikarya</taxon>
        <taxon>Ascomycota</taxon>
        <taxon>Saccharomycotina</taxon>
        <taxon>Dipodascomycetes</taxon>
        <taxon>Dipodascales</taxon>
        <taxon>Dipodascales incertae sedis</taxon>
        <taxon>Nadsonia</taxon>
    </lineage>
</organism>
<name>A0A1E3PEZ4_9ASCO</name>
<dbReference type="GO" id="GO:0003676">
    <property type="term" value="F:nucleic acid binding"/>
    <property type="evidence" value="ECO:0007669"/>
    <property type="project" value="InterPro"/>
</dbReference>
<keyword evidence="4" id="KW-1185">Reference proteome</keyword>
<gene>
    <name evidence="3" type="ORF">NADFUDRAFT_52968</name>
</gene>
<dbReference type="Proteomes" id="UP000095009">
    <property type="component" value="Unassembled WGS sequence"/>
</dbReference>
<dbReference type="AlphaFoldDB" id="A0A1E3PEZ4"/>
<protein>
    <recommendedName>
        <fullName evidence="2">DNA/RNA-binding protein Alba-like domain-containing protein</fullName>
    </recommendedName>
</protein>
<dbReference type="InterPro" id="IPR002775">
    <property type="entry name" value="DNA/RNA-bd_Alba-like"/>
</dbReference>
<feature type="region of interest" description="Disordered" evidence="1">
    <location>
        <begin position="88"/>
        <end position="111"/>
    </location>
</feature>
<accession>A0A1E3PEZ4</accession>
<evidence type="ECO:0000259" key="2">
    <source>
        <dbReference type="Pfam" id="PF01918"/>
    </source>
</evidence>
<feature type="domain" description="DNA/RNA-binding protein Alba-like" evidence="2">
    <location>
        <begin position="8"/>
        <end position="85"/>
    </location>
</feature>
<dbReference type="Pfam" id="PF01918">
    <property type="entry name" value="Alba"/>
    <property type="match status" value="1"/>
</dbReference>
<reference evidence="3 4" key="1">
    <citation type="journal article" date="2016" name="Proc. Natl. Acad. Sci. U.S.A.">
        <title>Comparative genomics of biotechnologically important yeasts.</title>
        <authorList>
            <person name="Riley R."/>
            <person name="Haridas S."/>
            <person name="Wolfe K.H."/>
            <person name="Lopes M.R."/>
            <person name="Hittinger C.T."/>
            <person name="Goeker M."/>
            <person name="Salamov A.A."/>
            <person name="Wisecaver J.H."/>
            <person name="Long T.M."/>
            <person name="Calvey C.H."/>
            <person name="Aerts A.L."/>
            <person name="Barry K.W."/>
            <person name="Choi C."/>
            <person name="Clum A."/>
            <person name="Coughlan A.Y."/>
            <person name="Deshpande S."/>
            <person name="Douglass A.P."/>
            <person name="Hanson S.J."/>
            <person name="Klenk H.-P."/>
            <person name="LaButti K.M."/>
            <person name="Lapidus A."/>
            <person name="Lindquist E.A."/>
            <person name="Lipzen A.M."/>
            <person name="Meier-Kolthoff J.P."/>
            <person name="Ohm R.A."/>
            <person name="Otillar R.P."/>
            <person name="Pangilinan J.L."/>
            <person name="Peng Y."/>
            <person name="Rokas A."/>
            <person name="Rosa C.A."/>
            <person name="Scheuner C."/>
            <person name="Sibirny A.A."/>
            <person name="Slot J.C."/>
            <person name="Stielow J.B."/>
            <person name="Sun H."/>
            <person name="Kurtzman C.P."/>
            <person name="Blackwell M."/>
            <person name="Grigoriev I.V."/>
            <person name="Jeffries T.W."/>
        </authorList>
    </citation>
    <scope>NUCLEOTIDE SEQUENCE [LARGE SCALE GENOMIC DNA]</scope>
    <source>
        <strain evidence="3 4">DSM 6958</strain>
    </source>
</reference>
<evidence type="ECO:0000313" key="4">
    <source>
        <dbReference type="Proteomes" id="UP000095009"/>
    </source>
</evidence>